<feature type="region of interest" description="Disordered" evidence="3">
    <location>
        <begin position="54"/>
        <end position="90"/>
    </location>
</feature>
<evidence type="ECO:0000259" key="4">
    <source>
        <dbReference type="PROSITE" id="PS51031"/>
    </source>
</evidence>
<feature type="domain" description="BESS" evidence="4">
    <location>
        <begin position="117"/>
        <end position="156"/>
    </location>
</feature>
<dbReference type="GO" id="GO:0005634">
    <property type="term" value="C:nucleus"/>
    <property type="evidence" value="ECO:0007669"/>
    <property type="project" value="UniProtKB-SubCell"/>
</dbReference>
<keyword evidence="2" id="KW-0175">Coiled coil</keyword>
<accession>A0A7R9AVW1</accession>
<dbReference type="Pfam" id="PF10545">
    <property type="entry name" value="MADF_DNA_bdg"/>
    <property type="match status" value="1"/>
</dbReference>
<keyword evidence="1" id="KW-0539">Nucleus</keyword>
<dbReference type="GO" id="GO:0003677">
    <property type="term" value="F:DNA binding"/>
    <property type="evidence" value="ECO:0007669"/>
    <property type="project" value="InterPro"/>
</dbReference>
<dbReference type="PROSITE" id="PS51031">
    <property type="entry name" value="BESS"/>
    <property type="match status" value="1"/>
</dbReference>
<dbReference type="InterPro" id="IPR039353">
    <property type="entry name" value="TF_Adf1"/>
</dbReference>
<dbReference type="AlphaFoldDB" id="A0A7R9AVW1"/>
<dbReference type="InterPro" id="IPR006578">
    <property type="entry name" value="MADF-dom"/>
</dbReference>
<gene>
    <name evidence="5" type="ORF">TSIB3V08_LOCUS4668</name>
</gene>
<protein>
    <recommendedName>
        <fullName evidence="4">BESS domain-containing protein</fullName>
    </recommendedName>
</protein>
<dbReference type="PANTHER" id="PTHR12243:SF69">
    <property type="entry name" value="SI:CH73-59F11.3"/>
    <property type="match status" value="1"/>
</dbReference>
<dbReference type="GO" id="GO:0006357">
    <property type="term" value="P:regulation of transcription by RNA polymerase II"/>
    <property type="evidence" value="ECO:0007669"/>
    <property type="project" value="TreeGrafter"/>
</dbReference>
<evidence type="ECO:0000256" key="1">
    <source>
        <dbReference type="PROSITE-ProRule" id="PRU00371"/>
    </source>
</evidence>
<reference evidence="5" key="1">
    <citation type="submission" date="2020-11" db="EMBL/GenBank/DDBJ databases">
        <authorList>
            <person name="Tran Van P."/>
        </authorList>
    </citation>
    <scope>NUCLEOTIDE SEQUENCE</scope>
</reference>
<sequence>MRGKEVKSKWKNLRTCFKRELGAQKRAISGKNGKKRRKYIYFDQLLFLLPSLEDRKTKSNPSPSSIDINEAQEESNTEESEITEIPPNARRKKETKIDLVESLLQILQKKQEEEKDIDEDQYFLRSLLPSFKKFNDEQKLTARIEILKVLRRMFCLTTGPSLFSVNLYSQRTQSSASTFSSQNGLLFFIPYHMGRD</sequence>
<dbReference type="EMBL" id="OC001703">
    <property type="protein sequence ID" value="CAD7260487.1"/>
    <property type="molecule type" value="Genomic_DNA"/>
</dbReference>
<proteinExistence type="predicted"/>
<feature type="coiled-coil region" evidence="2">
    <location>
        <begin position="90"/>
        <end position="120"/>
    </location>
</feature>
<evidence type="ECO:0000256" key="3">
    <source>
        <dbReference type="SAM" id="MobiDB-lite"/>
    </source>
</evidence>
<organism evidence="5">
    <name type="scientific">Timema shepardi</name>
    <name type="common">Walking stick</name>
    <dbReference type="NCBI Taxonomy" id="629360"/>
    <lineage>
        <taxon>Eukaryota</taxon>
        <taxon>Metazoa</taxon>
        <taxon>Ecdysozoa</taxon>
        <taxon>Arthropoda</taxon>
        <taxon>Hexapoda</taxon>
        <taxon>Insecta</taxon>
        <taxon>Pterygota</taxon>
        <taxon>Neoptera</taxon>
        <taxon>Polyneoptera</taxon>
        <taxon>Phasmatodea</taxon>
        <taxon>Timematodea</taxon>
        <taxon>Timematoidea</taxon>
        <taxon>Timematidae</taxon>
        <taxon>Timema</taxon>
    </lineage>
</organism>
<name>A0A7R9AVW1_TIMSH</name>
<dbReference type="GO" id="GO:0005667">
    <property type="term" value="C:transcription regulator complex"/>
    <property type="evidence" value="ECO:0007669"/>
    <property type="project" value="TreeGrafter"/>
</dbReference>
<evidence type="ECO:0000256" key="2">
    <source>
        <dbReference type="SAM" id="Coils"/>
    </source>
</evidence>
<dbReference type="InterPro" id="IPR004210">
    <property type="entry name" value="BESS_motif"/>
</dbReference>
<dbReference type="PANTHER" id="PTHR12243">
    <property type="entry name" value="MADF DOMAIN TRANSCRIPTION FACTOR"/>
    <property type="match status" value="1"/>
</dbReference>
<comment type="subcellular location">
    <subcellularLocation>
        <location evidence="1">Nucleus</location>
    </subcellularLocation>
</comment>
<dbReference type="Pfam" id="PF02944">
    <property type="entry name" value="BESS"/>
    <property type="match status" value="1"/>
</dbReference>
<evidence type="ECO:0000313" key="5">
    <source>
        <dbReference type="EMBL" id="CAD7260487.1"/>
    </source>
</evidence>
<feature type="compositionally biased region" description="Acidic residues" evidence="3">
    <location>
        <begin position="70"/>
        <end position="82"/>
    </location>
</feature>